<gene>
    <name evidence="7" type="ORF">A7U60_g4916</name>
</gene>
<evidence type="ECO:0000259" key="6">
    <source>
        <dbReference type="Pfam" id="PF13087"/>
    </source>
</evidence>
<keyword evidence="8" id="KW-1185">Reference proteome</keyword>
<reference evidence="7" key="1">
    <citation type="submission" date="2016-06" db="EMBL/GenBank/DDBJ databases">
        <title>Draft Genome sequence of the fungus Inonotus baumii.</title>
        <authorList>
            <person name="Zhu H."/>
            <person name="Lin W."/>
        </authorList>
    </citation>
    <scope>NUCLEOTIDE SEQUENCE</scope>
    <source>
        <strain evidence="7">821</strain>
    </source>
</reference>
<protein>
    <recommendedName>
        <fullName evidence="6">DNA2/NAM7 helicase-like C-terminal domain-containing protein</fullName>
    </recommendedName>
</protein>
<keyword evidence="1" id="KW-0547">Nucleotide-binding</keyword>
<name>A0A9Q5HY17_SANBA</name>
<dbReference type="InterPro" id="IPR027417">
    <property type="entry name" value="P-loop_NTPase"/>
</dbReference>
<evidence type="ECO:0000256" key="1">
    <source>
        <dbReference type="ARBA" id="ARBA00022741"/>
    </source>
</evidence>
<feature type="compositionally biased region" description="Polar residues" evidence="5">
    <location>
        <begin position="789"/>
        <end position="803"/>
    </location>
</feature>
<dbReference type="InterPro" id="IPR041679">
    <property type="entry name" value="DNA2/NAM7-like_C"/>
</dbReference>
<dbReference type="EMBL" id="LNZH02000186">
    <property type="protein sequence ID" value="OCB87959.1"/>
    <property type="molecule type" value="Genomic_DNA"/>
</dbReference>
<accession>A0A9Q5HY17</accession>
<keyword evidence="2" id="KW-0378">Hydrolase</keyword>
<dbReference type="Proteomes" id="UP000757232">
    <property type="component" value="Unassembled WGS sequence"/>
</dbReference>
<dbReference type="Pfam" id="PF13604">
    <property type="entry name" value="AAA_30"/>
    <property type="match status" value="1"/>
</dbReference>
<feature type="region of interest" description="Disordered" evidence="5">
    <location>
        <begin position="775"/>
        <end position="806"/>
    </location>
</feature>
<dbReference type="Gene3D" id="3.40.50.300">
    <property type="entry name" value="P-loop containing nucleotide triphosphate hydrolases"/>
    <property type="match status" value="2"/>
</dbReference>
<dbReference type="GO" id="GO:0043139">
    <property type="term" value="F:5'-3' DNA helicase activity"/>
    <property type="evidence" value="ECO:0007669"/>
    <property type="project" value="TreeGrafter"/>
</dbReference>
<dbReference type="InterPro" id="IPR050534">
    <property type="entry name" value="Coronavir_polyprotein_1ab"/>
</dbReference>
<sequence length="966" mass="108325">MEPFRQSLVNVYDAPDVLRPAFFRSSKDFSAAVLSAIDRVPDPSPILGVAILLAVDDTSLEALAVSTTSGKIFILHTRCSPLLGGISLSESGIHTLLRGKVALLVGFGMARIAMHIRYGVNSHVRGLEITEAATPKERNLSPGAFVKNYVDPGANAFDVDTLWDALPCDSGSNYTGLESLAFRAWLTSRVAATLDSRYGLEQREFVDTMYLSSKYFKPIHQMLVEVEKIEAARPRVLQNDFRGTAIDENRNVVIANDRFNNRVRPSERAEVWMIDQDDRLHRGTARRANGKLTQVATRSDLGGMSLKAIFVVGKDEFSHAERAREAFLLQLLQGKHDLHEPEYHLIQKLYFPDPNADEGNPSKVTGAIKTGRLNQSQADVVEAMVYSEVPFVIVHGPPGTGKTSTISASVQQWIKERDTVWVVAQSNVAVKNIAERLSKDSVPYRLLVSKEFYHEWHEHIYDDRVTDALIRTDELPSSVQDAEVTFYGVNVILCTISTLSNPSLNDKRIFEFVPVYNLVVDEASQIGIFNYMHVFANFKRLSKVCFFGDPKQLPPFGKDAAPTLHSVFDVRHLKPTAYFLNTQYRMPVPLGRFISEAVYDRKLQSEHDVKTHSCIAFVDVSLGEEENDKKSYINIREVQTVEHLVRRYYKHKDYCIITPYDAQRNLLHKTMEASGLRYDNIYNVDSFQGNEADYIIVSVVRSDYPGFLNLRNRVNVMLTRCKLGMVIVTSRAFMQQGNVKGTLLGEMHQYWERNYGRQNTWRDWKAVAEGKAILPGSDDAARSKRDSQPVASFNSRPRTSIRASSPDAYRSNVNLAPIRTHVSSRPIPGGASYFPPQKRAILLPITGRESSIASVTDDLRRTHLDAGFPKLSSAEPGTRTPRSRAPGHTYRTNTPGAHYPSLSKSPSCSRSQSLVGAWASVPPMPSQVRTQSVSGARILTPLKKHVPSENLPLTKKNKRWEKLSLF</sequence>
<evidence type="ECO:0000313" key="7">
    <source>
        <dbReference type="EMBL" id="OCB87959.1"/>
    </source>
</evidence>
<feature type="domain" description="DNA2/NAM7 helicase-like C-terminal" evidence="6">
    <location>
        <begin position="576"/>
        <end position="730"/>
    </location>
</feature>
<keyword evidence="4" id="KW-0067">ATP-binding</keyword>
<dbReference type="GO" id="GO:0005524">
    <property type="term" value="F:ATP binding"/>
    <property type="evidence" value="ECO:0007669"/>
    <property type="project" value="UniProtKB-KW"/>
</dbReference>
<organism evidence="7 8">
    <name type="scientific">Sanghuangporus baumii</name>
    <name type="common">Phellinus baumii</name>
    <dbReference type="NCBI Taxonomy" id="108892"/>
    <lineage>
        <taxon>Eukaryota</taxon>
        <taxon>Fungi</taxon>
        <taxon>Dikarya</taxon>
        <taxon>Basidiomycota</taxon>
        <taxon>Agaricomycotina</taxon>
        <taxon>Agaricomycetes</taxon>
        <taxon>Hymenochaetales</taxon>
        <taxon>Hymenochaetaceae</taxon>
        <taxon>Sanghuangporus</taxon>
    </lineage>
</organism>
<evidence type="ECO:0000256" key="3">
    <source>
        <dbReference type="ARBA" id="ARBA00022806"/>
    </source>
</evidence>
<evidence type="ECO:0000256" key="2">
    <source>
        <dbReference type="ARBA" id="ARBA00022801"/>
    </source>
</evidence>
<dbReference type="SUPFAM" id="SSF52540">
    <property type="entry name" value="P-loop containing nucleoside triphosphate hydrolases"/>
    <property type="match status" value="1"/>
</dbReference>
<evidence type="ECO:0000256" key="5">
    <source>
        <dbReference type="SAM" id="MobiDB-lite"/>
    </source>
</evidence>
<dbReference type="InterPro" id="IPR047187">
    <property type="entry name" value="SF1_C_Upf1"/>
</dbReference>
<feature type="region of interest" description="Disordered" evidence="5">
    <location>
        <begin position="866"/>
        <end position="906"/>
    </location>
</feature>
<proteinExistence type="predicted"/>
<evidence type="ECO:0000256" key="4">
    <source>
        <dbReference type="ARBA" id="ARBA00022840"/>
    </source>
</evidence>
<dbReference type="PANTHER" id="PTHR43788">
    <property type="entry name" value="DNA2/NAM7 HELICASE FAMILY MEMBER"/>
    <property type="match status" value="1"/>
</dbReference>
<dbReference type="CDD" id="cd18808">
    <property type="entry name" value="SF1_C_Upf1"/>
    <property type="match status" value="1"/>
</dbReference>
<dbReference type="AlphaFoldDB" id="A0A9Q5HY17"/>
<dbReference type="Pfam" id="PF13087">
    <property type="entry name" value="AAA_12"/>
    <property type="match status" value="1"/>
</dbReference>
<dbReference type="OrthoDB" id="6513042at2759"/>
<dbReference type="GO" id="GO:0016787">
    <property type="term" value="F:hydrolase activity"/>
    <property type="evidence" value="ECO:0007669"/>
    <property type="project" value="UniProtKB-KW"/>
</dbReference>
<dbReference type="PANTHER" id="PTHR43788:SF8">
    <property type="entry name" value="DNA-BINDING PROTEIN SMUBP-2"/>
    <property type="match status" value="1"/>
</dbReference>
<comment type="caution">
    <text evidence="7">The sequence shown here is derived from an EMBL/GenBank/DDBJ whole genome shotgun (WGS) entry which is preliminary data.</text>
</comment>
<keyword evidence="3" id="KW-0347">Helicase</keyword>
<evidence type="ECO:0000313" key="8">
    <source>
        <dbReference type="Proteomes" id="UP000757232"/>
    </source>
</evidence>